<dbReference type="InterPro" id="IPR056599">
    <property type="entry name" value="AAA_lid_fung"/>
</dbReference>
<dbReference type="InterPro" id="IPR003593">
    <property type="entry name" value="AAA+_ATPase"/>
</dbReference>
<feature type="compositionally biased region" description="Pro residues" evidence="1">
    <location>
        <begin position="423"/>
        <end position="435"/>
    </location>
</feature>
<dbReference type="PANTHER" id="PTHR46411:SF2">
    <property type="entry name" value="AAA+ ATPASE DOMAIN-CONTAINING PROTEIN"/>
    <property type="match status" value="1"/>
</dbReference>
<feature type="region of interest" description="Disordered" evidence="1">
    <location>
        <begin position="122"/>
        <end position="150"/>
    </location>
</feature>
<sequence length="809" mass="91457">MPGNNVNKIDDGDSSVASFEEINVMKAGSHDKVSSIIKDLIAHGRKLGSPSKEKENTVGDEGDEEEVPDVLYVVQYRDVGGRVVDTRQSDKPLDLSLDANEDEGNKKKPVIEILTKVSASINRNRNRRRPRYGGYSPAYTDSEASSDEEDDKMKITKIETTEMVIHSTHLKNALNAVVGYYPGANFLTDTVTIDAPYYVLIHHREALARYKTAQPACHDAEYVATTAKHIDVLLNFLEKTYGERIRDEEDRHRNNPPATTFDWLWLILKPGEIIYAKIQNSWVPFLISFVDNVTNAQGKLMSYTVECWNIRFGNGKLRRVMNSFSVRSFPGEQAIHSLNIVPAAFFPENIQPEADVTMTEKQVELGKIYWDLSKRPSYKDYDGQLVDKDFCMTGTVSGRVIVDADGYERFINMGPDGQRRRMPPPPGRGGAPPPTKDQLPRFGPRCSCKPCSKQGDREETGPFADFEDLDPNQDKPPKNSNYFIVLSPDIPAFILSERRWGHVSVENLKDVKSDREAFKYLVLDDEIKLTVKALIGKFASADGKVSPWPNDFVKNKGEGRIFLLHGSPGVGKTCTAECVAELTHRPLLSLTSGDISTSMSSSSVERNLHYFLQLGERYGALVLLDEADVYLEERRTKDLHRNGLVSIFLRALEYYRGVLFLTTNRVEAFDSAFTSRIHVALHYKKLTDEDRLRIWQNNFDRLERDSSGKAYVSLNARDYAYESDDVRALKWNGREIRNALQTAVALAETEAMEDGLEKVNVTEKHIKAVVKMSKGFKDFLRRRRGWDEDLDDSDDEDEDDGNSVTSDDL</sequence>
<protein>
    <submittedName>
        <fullName evidence="3">Putative ATPase protein</fullName>
    </submittedName>
</protein>
<dbReference type="InterPro" id="IPR054289">
    <property type="entry name" value="DUF7025"/>
</dbReference>
<evidence type="ECO:0000313" key="3">
    <source>
        <dbReference type="EMBL" id="EOO00765.1"/>
    </source>
</evidence>
<feature type="domain" description="AAA+ ATPase" evidence="2">
    <location>
        <begin position="558"/>
        <end position="687"/>
    </location>
</feature>
<dbReference type="KEGG" id="tmn:UCRPA7_3627"/>
<dbReference type="PANTHER" id="PTHR46411">
    <property type="entry name" value="FAMILY ATPASE, PUTATIVE-RELATED"/>
    <property type="match status" value="1"/>
</dbReference>
<feature type="region of interest" description="Disordered" evidence="1">
    <location>
        <begin position="44"/>
        <end position="66"/>
    </location>
</feature>
<dbReference type="GeneID" id="19323992"/>
<dbReference type="Proteomes" id="UP000014074">
    <property type="component" value="Unassembled WGS sequence"/>
</dbReference>
<proteinExistence type="predicted"/>
<dbReference type="GO" id="GO:0005524">
    <property type="term" value="F:ATP binding"/>
    <property type="evidence" value="ECO:0007669"/>
    <property type="project" value="InterPro"/>
</dbReference>
<dbReference type="RefSeq" id="XP_007914465.1">
    <property type="nucleotide sequence ID" value="XM_007916274.1"/>
</dbReference>
<gene>
    <name evidence="3" type="ORF">UCRPA7_3627</name>
</gene>
<dbReference type="Pfam" id="PF22942">
    <property type="entry name" value="DUF7025"/>
    <property type="match status" value="1"/>
</dbReference>
<dbReference type="Pfam" id="PF00004">
    <property type="entry name" value="AAA"/>
    <property type="match status" value="1"/>
</dbReference>
<dbReference type="HOGENOM" id="CLU_004471_6_0_1"/>
<feature type="region of interest" description="Disordered" evidence="1">
    <location>
        <begin position="412"/>
        <end position="475"/>
    </location>
</feature>
<dbReference type="EMBL" id="KB933061">
    <property type="protein sequence ID" value="EOO00765.1"/>
    <property type="molecule type" value="Genomic_DNA"/>
</dbReference>
<evidence type="ECO:0000259" key="2">
    <source>
        <dbReference type="SMART" id="SM00382"/>
    </source>
</evidence>
<dbReference type="InterPro" id="IPR027417">
    <property type="entry name" value="P-loop_NTPase"/>
</dbReference>
<keyword evidence="4" id="KW-1185">Reference proteome</keyword>
<dbReference type="SMART" id="SM00382">
    <property type="entry name" value="AAA"/>
    <property type="match status" value="1"/>
</dbReference>
<accession>R8BN92</accession>
<feature type="compositionally biased region" description="Acidic residues" evidence="1">
    <location>
        <begin position="788"/>
        <end position="809"/>
    </location>
</feature>
<dbReference type="AlphaFoldDB" id="R8BN92"/>
<feature type="region of interest" description="Disordered" evidence="1">
    <location>
        <begin position="787"/>
        <end position="809"/>
    </location>
</feature>
<evidence type="ECO:0000256" key="1">
    <source>
        <dbReference type="SAM" id="MobiDB-lite"/>
    </source>
</evidence>
<organism evidence="3 4">
    <name type="scientific">Phaeoacremonium minimum (strain UCR-PA7)</name>
    <name type="common">Esca disease fungus</name>
    <name type="synonym">Togninia minima</name>
    <dbReference type="NCBI Taxonomy" id="1286976"/>
    <lineage>
        <taxon>Eukaryota</taxon>
        <taxon>Fungi</taxon>
        <taxon>Dikarya</taxon>
        <taxon>Ascomycota</taxon>
        <taxon>Pezizomycotina</taxon>
        <taxon>Sordariomycetes</taxon>
        <taxon>Sordariomycetidae</taxon>
        <taxon>Togniniales</taxon>
        <taxon>Togniniaceae</taxon>
        <taxon>Phaeoacremonium</taxon>
    </lineage>
</organism>
<dbReference type="OrthoDB" id="10042665at2759"/>
<name>R8BN92_PHAM7</name>
<dbReference type="eggNOG" id="KOG0742">
    <property type="taxonomic scope" value="Eukaryota"/>
</dbReference>
<evidence type="ECO:0000313" key="4">
    <source>
        <dbReference type="Proteomes" id="UP000014074"/>
    </source>
</evidence>
<dbReference type="Pfam" id="PF23232">
    <property type="entry name" value="AAA_lid_13"/>
    <property type="match status" value="1"/>
</dbReference>
<dbReference type="Gene3D" id="3.40.50.300">
    <property type="entry name" value="P-loop containing nucleotide triphosphate hydrolases"/>
    <property type="match status" value="1"/>
</dbReference>
<dbReference type="SUPFAM" id="SSF52540">
    <property type="entry name" value="P-loop containing nucleoside triphosphate hydrolases"/>
    <property type="match status" value="1"/>
</dbReference>
<dbReference type="GO" id="GO:0016887">
    <property type="term" value="F:ATP hydrolysis activity"/>
    <property type="evidence" value="ECO:0007669"/>
    <property type="project" value="InterPro"/>
</dbReference>
<reference evidence="4" key="1">
    <citation type="journal article" date="2013" name="Genome Announc.">
        <title>Draft genome sequence of the ascomycete Phaeoacremonium aleophilum strain UCR-PA7, a causal agent of the esca disease complex in grapevines.</title>
        <authorList>
            <person name="Blanco-Ulate B."/>
            <person name="Rolshausen P."/>
            <person name="Cantu D."/>
        </authorList>
    </citation>
    <scope>NUCLEOTIDE SEQUENCE [LARGE SCALE GENOMIC DNA]</scope>
    <source>
        <strain evidence="4">UCR-PA7</strain>
    </source>
</reference>
<dbReference type="InterPro" id="IPR003959">
    <property type="entry name" value="ATPase_AAA_core"/>
</dbReference>